<keyword evidence="11 16" id="KW-0694">RNA-binding</keyword>
<sequence>MLVSYKWLQDYIDLADIQPIEIAEKMTRSGIEIDFVHKRNQGATNVVVGYVMDKQQHPDADKLNVCQVDIGDEEPVQIVCGAPNVDSGQFVAVAKVGARLPGGMKIKKAKLRGQVSQGMICSLQELGIENKLVPKQYAEGIYVFPQTETVKPGDDVLALFALDDEVLELDLTANRSDCMHMLGVAYELAALYDRPVKMPKVKVREIKETAESHLSVSVEDGEDTPYYQAIVIKDIKVEPSPVWLQNRLTAAGIRPISNVVDVTNYVLLEYGQPLHAFDYHALGSKQIHVRRAKEKEAFTTLDGEQRELSSEQLVVTNGKVPVALAGVMGGLDSEVTNDTTMVVLEAAAFQPTLVRLSAKQSSLRSDSSARFEKGINVWRVNEAARRAAYLIQELAGGVVLQGVAEEDHRATKQVVISLNLNEMNHRLGTELSISEVAGIIGRLQFPCEKVEADLVVTIPSRRQDILIKEDLYEEVARIYGYDHLPSTLPVGTATQGKRTDYQSARVNVENSLRSSGLSEVISYSLTSKSKAALFAQKDLHPIAIDKPMSEERSVMRTSLLPHLYDIAAYNINHKNQDLFIYELGSVFLTEETSLTELPHEQERVAAFVSGTYLEHKWQGEKKQADFFLLKGILEEVFAALGLSKRVRYEATEQDGLHPGRSARILIDEEPMGYIGQVHPSLQKKLGLNESYVFDLQIEAILRLNKDNKLYQGVPRYPAIVRDIALVVDHDISVATLEQLIVSTGGELLTAVSLFDVYEGEHMEAGKKSVAFSLTYRHAERTLTDEDVQHAHTKVLVALTEQLNAVLRS</sequence>
<dbReference type="SUPFAM" id="SSF46955">
    <property type="entry name" value="Putative DNA-binding domain"/>
    <property type="match status" value="1"/>
</dbReference>
<comment type="caution">
    <text evidence="20">The sequence shown here is derived from an EMBL/GenBank/DDBJ whole genome shotgun (WGS) entry which is preliminary data.</text>
</comment>
<keyword evidence="10 15" id="KW-0460">Magnesium</keyword>
<keyword evidence="7 15" id="KW-0479">Metal-binding</keyword>
<evidence type="ECO:0000256" key="6">
    <source>
        <dbReference type="ARBA" id="ARBA00022598"/>
    </source>
</evidence>
<dbReference type="GO" id="GO:0004826">
    <property type="term" value="F:phenylalanine-tRNA ligase activity"/>
    <property type="evidence" value="ECO:0007669"/>
    <property type="project" value="UniProtKB-EC"/>
</dbReference>
<dbReference type="HAMAP" id="MF_00283">
    <property type="entry name" value="Phe_tRNA_synth_beta1"/>
    <property type="match status" value="1"/>
</dbReference>
<evidence type="ECO:0000256" key="5">
    <source>
        <dbReference type="ARBA" id="ARBA00022555"/>
    </source>
</evidence>
<dbReference type="Gene3D" id="2.40.50.140">
    <property type="entry name" value="Nucleic acid-binding proteins"/>
    <property type="match status" value="1"/>
</dbReference>
<dbReference type="Pfam" id="PF03484">
    <property type="entry name" value="B5"/>
    <property type="match status" value="1"/>
</dbReference>
<dbReference type="NCBIfam" id="NF045760">
    <property type="entry name" value="YtpR"/>
    <property type="match status" value="1"/>
</dbReference>
<comment type="cofactor">
    <cofactor evidence="15">
        <name>Mg(2+)</name>
        <dbReference type="ChEBI" id="CHEBI:18420"/>
    </cofactor>
    <text evidence="15">Binds 2 magnesium ions per tetramer.</text>
</comment>
<dbReference type="SUPFAM" id="SSF56037">
    <property type="entry name" value="PheT/TilS domain"/>
    <property type="match status" value="1"/>
</dbReference>
<dbReference type="PROSITE" id="PS50886">
    <property type="entry name" value="TRBD"/>
    <property type="match status" value="1"/>
</dbReference>
<dbReference type="PANTHER" id="PTHR10947:SF0">
    <property type="entry name" value="PHENYLALANINE--TRNA LIGASE BETA SUBUNIT"/>
    <property type="match status" value="1"/>
</dbReference>
<evidence type="ECO:0000256" key="14">
    <source>
        <dbReference type="ARBA" id="ARBA00049255"/>
    </source>
</evidence>
<evidence type="ECO:0000256" key="1">
    <source>
        <dbReference type="ARBA" id="ARBA00004496"/>
    </source>
</evidence>
<evidence type="ECO:0000256" key="10">
    <source>
        <dbReference type="ARBA" id="ARBA00022842"/>
    </source>
</evidence>
<evidence type="ECO:0000256" key="15">
    <source>
        <dbReference type="HAMAP-Rule" id="MF_00283"/>
    </source>
</evidence>
<evidence type="ECO:0000256" key="11">
    <source>
        <dbReference type="ARBA" id="ARBA00022884"/>
    </source>
</evidence>
<protein>
    <recommendedName>
        <fullName evidence="15">Phenylalanine--tRNA ligase beta subunit</fullName>
        <ecNumber evidence="15">6.1.1.20</ecNumber>
    </recommendedName>
    <alternativeName>
        <fullName evidence="15">Phenylalanyl-tRNA synthetase beta subunit</fullName>
        <shortName evidence="15">PheRS</shortName>
    </alternativeName>
</protein>
<evidence type="ECO:0000256" key="13">
    <source>
        <dbReference type="ARBA" id="ARBA00023146"/>
    </source>
</evidence>
<dbReference type="Pfam" id="PF01588">
    <property type="entry name" value="tRNA_bind"/>
    <property type="match status" value="1"/>
</dbReference>
<dbReference type="CDD" id="cd00769">
    <property type="entry name" value="PheRS_beta_core"/>
    <property type="match status" value="1"/>
</dbReference>
<dbReference type="PROSITE" id="PS51483">
    <property type="entry name" value="B5"/>
    <property type="match status" value="1"/>
</dbReference>
<keyword evidence="5 16" id="KW-0820">tRNA-binding</keyword>
<dbReference type="InterPro" id="IPR005146">
    <property type="entry name" value="B3/B4_tRNA-bd"/>
</dbReference>
<proteinExistence type="inferred from homology"/>
<dbReference type="SMART" id="SM00896">
    <property type="entry name" value="FDX-ACB"/>
    <property type="match status" value="1"/>
</dbReference>
<dbReference type="NCBIfam" id="TIGR00472">
    <property type="entry name" value="pheT_bact"/>
    <property type="match status" value="1"/>
</dbReference>
<dbReference type="RefSeq" id="WP_204465704.1">
    <property type="nucleotide sequence ID" value="NZ_JAFBCV010000004.1"/>
</dbReference>
<dbReference type="Proteomes" id="UP001179280">
    <property type="component" value="Unassembled WGS sequence"/>
</dbReference>
<keyword evidence="13 15" id="KW-0030">Aminoacyl-tRNA synthetase</keyword>
<dbReference type="PANTHER" id="PTHR10947">
    <property type="entry name" value="PHENYLALANYL-TRNA SYNTHETASE BETA CHAIN AND LEUCINE-RICH REPEAT-CONTAINING PROTEIN 47"/>
    <property type="match status" value="1"/>
</dbReference>
<name>A0ABS2SSM8_9BACI</name>
<dbReference type="InterPro" id="IPR005121">
    <property type="entry name" value="Fdx_antiC-bd"/>
</dbReference>
<evidence type="ECO:0000313" key="20">
    <source>
        <dbReference type="EMBL" id="MBM7838513.1"/>
    </source>
</evidence>
<evidence type="ECO:0000256" key="7">
    <source>
        <dbReference type="ARBA" id="ARBA00022723"/>
    </source>
</evidence>
<dbReference type="EC" id="6.1.1.20" evidence="15"/>
<dbReference type="Pfam" id="PF03483">
    <property type="entry name" value="B3_4"/>
    <property type="match status" value="1"/>
</dbReference>
<dbReference type="InterPro" id="IPR041616">
    <property type="entry name" value="PheRS_beta_core"/>
</dbReference>
<organism evidence="20 21">
    <name type="scientific">Shouchella xiaoxiensis</name>
    <dbReference type="NCBI Taxonomy" id="766895"/>
    <lineage>
        <taxon>Bacteria</taxon>
        <taxon>Bacillati</taxon>
        <taxon>Bacillota</taxon>
        <taxon>Bacilli</taxon>
        <taxon>Bacillales</taxon>
        <taxon>Bacillaceae</taxon>
        <taxon>Shouchella</taxon>
    </lineage>
</organism>
<dbReference type="SUPFAM" id="SSF55681">
    <property type="entry name" value="Class II aaRS and biotin synthetases"/>
    <property type="match status" value="1"/>
</dbReference>
<dbReference type="Pfam" id="PF03147">
    <property type="entry name" value="FDX-ACB"/>
    <property type="match status" value="1"/>
</dbReference>
<dbReference type="InterPro" id="IPR045864">
    <property type="entry name" value="aa-tRNA-synth_II/BPL/LPL"/>
</dbReference>
<keyword evidence="4 15" id="KW-0963">Cytoplasm</keyword>
<evidence type="ECO:0000256" key="16">
    <source>
        <dbReference type="PROSITE-ProRule" id="PRU00209"/>
    </source>
</evidence>
<accession>A0ABS2SSM8</accession>
<keyword evidence="21" id="KW-1185">Reference proteome</keyword>
<dbReference type="InterPro" id="IPR009061">
    <property type="entry name" value="DNA-bd_dom_put_sf"/>
</dbReference>
<dbReference type="InterPro" id="IPR004532">
    <property type="entry name" value="Phe-tRNA-ligase_IIc_bsu_bact"/>
</dbReference>
<dbReference type="InterPro" id="IPR002547">
    <property type="entry name" value="tRNA-bd_dom"/>
</dbReference>
<dbReference type="Pfam" id="PF17759">
    <property type="entry name" value="tRNA_synthFbeta"/>
    <property type="match status" value="1"/>
</dbReference>
<evidence type="ECO:0000256" key="12">
    <source>
        <dbReference type="ARBA" id="ARBA00022917"/>
    </source>
</evidence>
<dbReference type="InterPro" id="IPR012340">
    <property type="entry name" value="NA-bd_OB-fold"/>
</dbReference>
<keyword evidence="12 15" id="KW-0648">Protein biosynthesis</keyword>
<dbReference type="InterPro" id="IPR020825">
    <property type="entry name" value="Phe-tRNA_synthase-like_B3/B4"/>
</dbReference>
<feature type="domain" description="B5" evidence="19">
    <location>
        <begin position="411"/>
        <end position="486"/>
    </location>
</feature>
<feature type="binding site" evidence="15">
    <location>
        <position position="470"/>
    </location>
    <ligand>
        <name>Mg(2+)</name>
        <dbReference type="ChEBI" id="CHEBI:18420"/>
        <note>shared with alpha subunit</note>
    </ligand>
</feature>
<dbReference type="CDD" id="cd02796">
    <property type="entry name" value="tRNA_bind_bactPheRS"/>
    <property type="match status" value="1"/>
</dbReference>
<dbReference type="EMBL" id="JAFBCV010000004">
    <property type="protein sequence ID" value="MBM7838513.1"/>
    <property type="molecule type" value="Genomic_DNA"/>
</dbReference>
<comment type="similarity">
    <text evidence="2 15">Belongs to the phenylalanyl-tRNA synthetase beta subunit family. Type 1 subfamily.</text>
</comment>
<feature type="domain" description="TRNA-binding" evidence="17">
    <location>
        <begin position="40"/>
        <end position="157"/>
    </location>
</feature>
<dbReference type="InterPro" id="IPR036690">
    <property type="entry name" value="Fdx_antiC-bd_sf"/>
</dbReference>
<dbReference type="SMART" id="SM00874">
    <property type="entry name" value="B5"/>
    <property type="match status" value="1"/>
</dbReference>
<dbReference type="SUPFAM" id="SSF54991">
    <property type="entry name" value="Anticodon-binding domain of PheRS"/>
    <property type="match status" value="1"/>
</dbReference>
<feature type="binding site" evidence="15">
    <location>
        <position position="464"/>
    </location>
    <ligand>
        <name>Mg(2+)</name>
        <dbReference type="ChEBI" id="CHEBI:18420"/>
        <note>shared with alpha subunit</note>
    </ligand>
</feature>
<feature type="binding site" evidence="15">
    <location>
        <position position="473"/>
    </location>
    <ligand>
        <name>Mg(2+)</name>
        <dbReference type="ChEBI" id="CHEBI:18420"/>
        <note>shared with alpha subunit</note>
    </ligand>
</feature>
<evidence type="ECO:0000256" key="2">
    <source>
        <dbReference type="ARBA" id="ARBA00008653"/>
    </source>
</evidence>
<dbReference type="PROSITE" id="PS51447">
    <property type="entry name" value="FDX_ACB"/>
    <property type="match status" value="1"/>
</dbReference>
<comment type="catalytic activity">
    <reaction evidence="14 15">
        <text>tRNA(Phe) + L-phenylalanine + ATP = L-phenylalanyl-tRNA(Phe) + AMP + diphosphate + H(+)</text>
        <dbReference type="Rhea" id="RHEA:19413"/>
        <dbReference type="Rhea" id="RHEA-COMP:9668"/>
        <dbReference type="Rhea" id="RHEA-COMP:9699"/>
        <dbReference type="ChEBI" id="CHEBI:15378"/>
        <dbReference type="ChEBI" id="CHEBI:30616"/>
        <dbReference type="ChEBI" id="CHEBI:33019"/>
        <dbReference type="ChEBI" id="CHEBI:58095"/>
        <dbReference type="ChEBI" id="CHEBI:78442"/>
        <dbReference type="ChEBI" id="CHEBI:78531"/>
        <dbReference type="ChEBI" id="CHEBI:456215"/>
        <dbReference type="EC" id="6.1.1.20"/>
    </reaction>
</comment>
<keyword evidence="6 15" id="KW-0436">Ligase</keyword>
<evidence type="ECO:0000256" key="4">
    <source>
        <dbReference type="ARBA" id="ARBA00022490"/>
    </source>
</evidence>
<keyword evidence="8 15" id="KW-0547">Nucleotide-binding</keyword>
<keyword evidence="9 15" id="KW-0067">ATP-binding</keyword>
<evidence type="ECO:0000256" key="3">
    <source>
        <dbReference type="ARBA" id="ARBA00011209"/>
    </source>
</evidence>
<gene>
    <name evidence="15" type="primary">pheT</name>
    <name evidence="20" type="ORF">JOC54_001769</name>
</gene>
<evidence type="ECO:0000256" key="9">
    <source>
        <dbReference type="ARBA" id="ARBA00022840"/>
    </source>
</evidence>
<dbReference type="Gene3D" id="3.30.56.10">
    <property type="match status" value="2"/>
</dbReference>
<dbReference type="InterPro" id="IPR005147">
    <property type="entry name" value="tRNA_synthase_B5-dom"/>
</dbReference>
<evidence type="ECO:0000259" key="19">
    <source>
        <dbReference type="PROSITE" id="PS51483"/>
    </source>
</evidence>
<feature type="domain" description="FDX-ACB" evidence="18">
    <location>
        <begin position="714"/>
        <end position="807"/>
    </location>
</feature>
<evidence type="ECO:0000259" key="18">
    <source>
        <dbReference type="PROSITE" id="PS51447"/>
    </source>
</evidence>
<dbReference type="Gene3D" id="3.30.930.10">
    <property type="entry name" value="Bira Bifunctional Protein, Domain 2"/>
    <property type="match status" value="1"/>
</dbReference>
<comment type="subunit">
    <text evidence="3 15">Tetramer of two alpha and two beta subunits.</text>
</comment>
<dbReference type="InterPro" id="IPR033714">
    <property type="entry name" value="tRNA_bind_bactPheRS"/>
</dbReference>
<dbReference type="SUPFAM" id="SSF50249">
    <property type="entry name" value="Nucleic acid-binding proteins"/>
    <property type="match status" value="1"/>
</dbReference>
<dbReference type="Gene3D" id="3.50.40.10">
    <property type="entry name" value="Phenylalanyl-trna Synthetase, Chain B, domain 3"/>
    <property type="match status" value="1"/>
</dbReference>
<dbReference type="SMART" id="SM00873">
    <property type="entry name" value="B3_4"/>
    <property type="match status" value="1"/>
</dbReference>
<evidence type="ECO:0000313" key="21">
    <source>
        <dbReference type="Proteomes" id="UP001179280"/>
    </source>
</evidence>
<feature type="binding site" evidence="15">
    <location>
        <position position="474"/>
    </location>
    <ligand>
        <name>Mg(2+)</name>
        <dbReference type="ChEBI" id="CHEBI:18420"/>
        <note>shared with alpha subunit</note>
    </ligand>
</feature>
<comment type="subcellular location">
    <subcellularLocation>
        <location evidence="1 15">Cytoplasm</location>
    </subcellularLocation>
</comment>
<evidence type="ECO:0000256" key="8">
    <source>
        <dbReference type="ARBA" id="ARBA00022741"/>
    </source>
</evidence>
<reference evidence="20" key="1">
    <citation type="submission" date="2021-01" db="EMBL/GenBank/DDBJ databases">
        <title>Genomic Encyclopedia of Type Strains, Phase IV (KMG-IV): sequencing the most valuable type-strain genomes for metagenomic binning, comparative biology and taxonomic classification.</title>
        <authorList>
            <person name="Goeker M."/>
        </authorList>
    </citation>
    <scope>NUCLEOTIDE SEQUENCE</scope>
    <source>
        <strain evidence="20">DSM 21943</strain>
    </source>
</reference>
<dbReference type="InterPro" id="IPR045060">
    <property type="entry name" value="Phe-tRNA-ligase_IIc_bsu"/>
</dbReference>
<dbReference type="Gene3D" id="3.30.70.380">
    <property type="entry name" value="Ferrodoxin-fold anticodon-binding domain"/>
    <property type="match status" value="1"/>
</dbReference>
<evidence type="ECO:0000259" key="17">
    <source>
        <dbReference type="PROSITE" id="PS50886"/>
    </source>
</evidence>